<dbReference type="EMBL" id="QFQP01000067">
    <property type="protein sequence ID" value="PZR03963.1"/>
    <property type="molecule type" value="Genomic_DNA"/>
</dbReference>
<name>A0A2W5ST01_9BACT</name>
<evidence type="ECO:0000313" key="2">
    <source>
        <dbReference type="EMBL" id="PZR03963.1"/>
    </source>
</evidence>
<dbReference type="Proteomes" id="UP000249061">
    <property type="component" value="Unassembled WGS sequence"/>
</dbReference>
<gene>
    <name evidence="2" type="ORF">DI536_35115</name>
</gene>
<protein>
    <submittedName>
        <fullName evidence="2">Uncharacterized protein</fullName>
    </submittedName>
</protein>
<dbReference type="AlphaFoldDB" id="A0A2W5ST01"/>
<accession>A0A2W5ST01</accession>
<feature type="compositionally biased region" description="Basic and acidic residues" evidence="1">
    <location>
        <begin position="35"/>
        <end position="52"/>
    </location>
</feature>
<evidence type="ECO:0000256" key="1">
    <source>
        <dbReference type="SAM" id="MobiDB-lite"/>
    </source>
</evidence>
<comment type="caution">
    <text evidence="2">The sequence shown here is derived from an EMBL/GenBank/DDBJ whole genome shotgun (WGS) entry which is preliminary data.</text>
</comment>
<organism evidence="2 3">
    <name type="scientific">Archangium gephyra</name>
    <dbReference type="NCBI Taxonomy" id="48"/>
    <lineage>
        <taxon>Bacteria</taxon>
        <taxon>Pseudomonadati</taxon>
        <taxon>Myxococcota</taxon>
        <taxon>Myxococcia</taxon>
        <taxon>Myxococcales</taxon>
        <taxon>Cystobacterineae</taxon>
        <taxon>Archangiaceae</taxon>
        <taxon>Archangium</taxon>
    </lineage>
</organism>
<evidence type="ECO:0000313" key="3">
    <source>
        <dbReference type="Proteomes" id="UP000249061"/>
    </source>
</evidence>
<feature type="region of interest" description="Disordered" evidence="1">
    <location>
        <begin position="35"/>
        <end position="60"/>
    </location>
</feature>
<proteinExistence type="predicted"/>
<reference evidence="2 3" key="1">
    <citation type="submission" date="2017-08" db="EMBL/GenBank/DDBJ databases">
        <title>Infants hospitalized years apart are colonized by the same room-sourced microbial strains.</title>
        <authorList>
            <person name="Brooks B."/>
            <person name="Olm M.R."/>
            <person name="Firek B.A."/>
            <person name="Baker R."/>
            <person name="Thomas B.C."/>
            <person name="Morowitz M.J."/>
            <person name="Banfield J.F."/>
        </authorList>
    </citation>
    <scope>NUCLEOTIDE SEQUENCE [LARGE SCALE GENOMIC DNA]</scope>
    <source>
        <strain evidence="2">S2_003_000_R2_14</strain>
    </source>
</reference>
<sequence>MLGIRFEIERHARDEHVSAPLERTSSLRPCHEVLEHRSSEPKIAKNVQERALRPPSSSAR</sequence>